<accession>A0A9Q3AD40</accession>
<keyword evidence="1" id="KW-0812">Transmembrane</keyword>
<keyword evidence="1" id="KW-0472">Membrane</keyword>
<evidence type="ECO:0000256" key="1">
    <source>
        <dbReference type="SAM" id="Phobius"/>
    </source>
</evidence>
<protein>
    <submittedName>
        <fullName evidence="2">Cbb3-type cytochrome c oxidase subunit 3</fullName>
    </submittedName>
</protein>
<reference evidence="2" key="1">
    <citation type="journal article" date="2022" name="Int. J. Syst. Evol. Microbiol.">
        <title>Pseudomonas aegrilactucae sp. nov. and Pseudomonas morbosilactucae sp. nov., pathogens causing bacterial rot of lettuce in Japan.</title>
        <authorList>
            <person name="Sawada H."/>
            <person name="Fujikawa T."/>
            <person name="Satou M."/>
        </authorList>
    </citation>
    <scope>NUCLEOTIDE SEQUENCE</scope>
    <source>
        <strain evidence="2">MAFF 301350</strain>
    </source>
</reference>
<sequence>MNEWLHGGYWVAGLVFFYLITSACLKRHSDEVDDQASLIPFADDPLVARRVEQAIGRPVPAEAPEASLKA</sequence>
<reference evidence="2" key="2">
    <citation type="journal article" date="2023" name="Plant Pathol.">
        <title>Dismantling and reorganizing Pseudomonas marginalis sensu#lato.</title>
        <authorList>
            <person name="Sawada H."/>
            <person name="Fujikawa T."/>
            <person name="Satou M."/>
        </authorList>
    </citation>
    <scope>NUCLEOTIDE SEQUENCE</scope>
    <source>
        <strain evidence="2">MAFF 301350</strain>
    </source>
</reference>
<organism evidence="2 3">
    <name type="scientific">Pseudomonas aegrilactucae</name>
    <dbReference type="NCBI Taxonomy" id="2854028"/>
    <lineage>
        <taxon>Bacteria</taxon>
        <taxon>Pseudomonadati</taxon>
        <taxon>Pseudomonadota</taxon>
        <taxon>Gammaproteobacteria</taxon>
        <taxon>Pseudomonadales</taxon>
        <taxon>Pseudomonadaceae</taxon>
        <taxon>Pseudomonas</taxon>
    </lineage>
</organism>
<feature type="transmembrane region" description="Helical" evidence="1">
    <location>
        <begin position="6"/>
        <end position="25"/>
    </location>
</feature>
<dbReference type="RefSeq" id="WP_217976263.1">
    <property type="nucleotide sequence ID" value="NZ_JAHTBI010000049.1"/>
</dbReference>
<dbReference type="AlphaFoldDB" id="A0A9Q3AD40"/>
<evidence type="ECO:0000313" key="3">
    <source>
        <dbReference type="Proteomes" id="UP001106592"/>
    </source>
</evidence>
<dbReference type="Proteomes" id="UP001106592">
    <property type="component" value="Unassembled WGS sequence"/>
</dbReference>
<keyword evidence="3" id="KW-1185">Reference proteome</keyword>
<gene>
    <name evidence="2" type="ORF">KUO17_14655</name>
</gene>
<evidence type="ECO:0000313" key="2">
    <source>
        <dbReference type="EMBL" id="MBV6288257.1"/>
    </source>
</evidence>
<proteinExistence type="predicted"/>
<name>A0A9Q3AD40_9PSED</name>
<dbReference type="EMBL" id="JAHTBI010000049">
    <property type="protein sequence ID" value="MBV6288257.1"/>
    <property type="molecule type" value="Genomic_DNA"/>
</dbReference>
<keyword evidence="1" id="KW-1133">Transmembrane helix</keyword>
<comment type="caution">
    <text evidence="2">The sequence shown here is derived from an EMBL/GenBank/DDBJ whole genome shotgun (WGS) entry which is preliminary data.</text>
</comment>